<dbReference type="AlphaFoldDB" id="A0A0B7NUP3"/>
<dbReference type="EMBL" id="LN733967">
    <property type="protein sequence ID" value="CEP18938.1"/>
    <property type="molecule type" value="Genomic_DNA"/>
</dbReference>
<dbReference type="Pfam" id="PF13358">
    <property type="entry name" value="DDE_3"/>
    <property type="match status" value="1"/>
</dbReference>
<evidence type="ECO:0000259" key="1">
    <source>
        <dbReference type="Pfam" id="PF13358"/>
    </source>
</evidence>
<name>A0A0B7NUP3_9FUNG</name>
<protein>
    <recommendedName>
        <fullName evidence="1">Tc1-like transposase DDE domain-containing protein</fullName>
    </recommendedName>
</protein>
<gene>
    <name evidence="2" type="primary">PARPA_13247.1 scaffold 46269</name>
</gene>
<organism evidence="2 3">
    <name type="scientific">Parasitella parasitica</name>
    <dbReference type="NCBI Taxonomy" id="35722"/>
    <lineage>
        <taxon>Eukaryota</taxon>
        <taxon>Fungi</taxon>
        <taxon>Fungi incertae sedis</taxon>
        <taxon>Mucoromycota</taxon>
        <taxon>Mucoromycotina</taxon>
        <taxon>Mucoromycetes</taxon>
        <taxon>Mucorales</taxon>
        <taxon>Mucorineae</taxon>
        <taxon>Mucoraceae</taxon>
        <taxon>Parasitella</taxon>
    </lineage>
</organism>
<keyword evidence="3" id="KW-1185">Reference proteome</keyword>
<dbReference type="Gene3D" id="3.30.420.10">
    <property type="entry name" value="Ribonuclease H-like superfamily/Ribonuclease H"/>
    <property type="match status" value="2"/>
</dbReference>
<accession>A0A0B7NUP3</accession>
<dbReference type="InterPro" id="IPR036397">
    <property type="entry name" value="RNaseH_sf"/>
</dbReference>
<reference evidence="2 3" key="1">
    <citation type="submission" date="2014-09" db="EMBL/GenBank/DDBJ databases">
        <authorList>
            <person name="Ellenberger Sabrina"/>
        </authorList>
    </citation>
    <scope>NUCLEOTIDE SEQUENCE [LARGE SCALE GENOMIC DNA]</scope>
    <source>
        <strain evidence="2 3">CBS 412.66</strain>
    </source>
</reference>
<proteinExistence type="predicted"/>
<dbReference type="GO" id="GO:0003676">
    <property type="term" value="F:nucleic acid binding"/>
    <property type="evidence" value="ECO:0007669"/>
    <property type="project" value="InterPro"/>
</dbReference>
<dbReference type="PANTHER" id="PTHR46564:SF1">
    <property type="entry name" value="TRANSPOSASE"/>
    <property type="match status" value="1"/>
</dbReference>
<dbReference type="InterPro" id="IPR038717">
    <property type="entry name" value="Tc1-like_DDE_dom"/>
</dbReference>
<dbReference type="OrthoDB" id="2266637at2759"/>
<sequence length="313" mass="35804">MDYLNNCVFENKSGFDINMRRSRGWSPRGSQAITTTPSIKATSHSVLGAISAAGVVNVKLRESGNIKGRKVVGATKRKAPEYQLSVLKGTTGEHYLQFINDTMDIMDEFPEMKGYFIIMDNAPIHVPEMIDPIIMKRGYTPVYLPPYSPELNPSDVETLIARPVKQCQLFNFKTLFNIHTSANKTQKTGLTKKAFLEIVKSKHLTPVFVTYDIARKYNHKLLFTPPYHCELQPIEKIWSIVKNPIAFYPDLHETAKSLKEKLEAALKNIKEEYFISVWKKCLEVSKQYQDGYVKKNCIEEHQKETEDVEMTSC</sequence>
<feature type="domain" description="Tc1-like transposase DDE" evidence="1">
    <location>
        <begin position="54"/>
        <end position="153"/>
    </location>
</feature>
<dbReference type="Proteomes" id="UP000054107">
    <property type="component" value="Unassembled WGS sequence"/>
</dbReference>
<dbReference type="PANTHER" id="PTHR46564">
    <property type="entry name" value="TRANSPOSASE"/>
    <property type="match status" value="1"/>
</dbReference>
<evidence type="ECO:0000313" key="3">
    <source>
        <dbReference type="Proteomes" id="UP000054107"/>
    </source>
</evidence>
<evidence type="ECO:0000313" key="2">
    <source>
        <dbReference type="EMBL" id="CEP18938.1"/>
    </source>
</evidence>